<feature type="domain" description="N-acetyltransferase" evidence="1">
    <location>
        <begin position="18"/>
        <end position="186"/>
    </location>
</feature>
<feature type="domain" description="N-acetyltransferase" evidence="1">
    <location>
        <begin position="201"/>
        <end position="371"/>
    </location>
</feature>
<dbReference type="Gene3D" id="3.40.630.30">
    <property type="match status" value="2"/>
</dbReference>
<dbReference type="SUPFAM" id="SSF55729">
    <property type="entry name" value="Acyl-CoA N-acyltransferases (Nat)"/>
    <property type="match status" value="2"/>
</dbReference>
<reference evidence="2 3" key="1">
    <citation type="submission" date="2024-06" db="EMBL/GenBank/DDBJ databases">
        <title>Sorghum-associated microbial communities from plants grown in Nebraska, USA.</title>
        <authorList>
            <person name="Schachtman D."/>
        </authorList>
    </citation>
    <scope>NUCLEOTIDE SEQUENCE [LARGE SCALE GENOMIC DNA]</scope>
    <source>
        <strain evidence="2 3">1073</strain>
    </source>
</reference>
<accession>A0ABV2JP83</accession>
<dbReference type="PROSITE" id="PS51186">
    <property type="entry name" value="GNAT"/>
    <property type="match status" value="2"/>
</dbReference>
<dbReference type="RefSeq" id="WP_354011907.1">
    <property type="nucleotide sequence ID" value="NZ_JBEPMU010000001.1"/>
</dbReference>
<gene>
    <name evidence="2" type="ORF">ABIC75_000104</name>
</gene>
<sequence>MADTTHPIAPLELDAQGIRLRPWRPDDAPALFEAVRESIASISPWLPWLHDDYDLDDSATWIADCQAGRERGDTHAFGLFDAQGRALGDVALNRIDPKRGSANLGYWVRESAQGQGVATRAARAIADFGFDVLGLIRIEIVVAVDNVASRRTAERLGAHFDCISPNRIIHRGEAAAAAVYSLLPPEREDRPSGPVLEEGNLRLRAYRPSDLHALHAALHESMDTIGRWQGWCTPAYSLDDARRWIAQTRLAWRGVGDECALVMADRASDELMGSIALNHWLPEYGMANLGYWVRQTQQEQGLATRAVRLLARHALRATDLRRLEIVVATDNQASRRVAEKAGAQLEGIARNRLILRGEPLDAAIYSLIAADLR</sequence>
<protein>
    <submittedName>
        <fullName evidence="2">RimJ/RimL family protein N-acetyltransferase</fullName>
    </submittedName>
</protein>
<keyword evidence="3" id="KW-1185">Reference proteome</keyword>
<comment type="caution">
    <text evidence="2">The sequence shown here is derived from an EMBL/GenBank/DDBJ whole genome shotgun (WGS) entry which is preliminary data.</text>
</comment>
<evidence type="ECO:0000313" key="3">
    <source>
        <dbReference type="Proteomes" id="UP001549184"/>
    </source>
</evidence>
<evidence type="ECO:0000313" key="2">
    <source>
        <dbReference type="EMBL" id="MET3650402.1"/>
    </source>
</evidence>
<dbReference type="PANTHER" id="PTHR43441">
    <property type="entry name" value="RIBOSOMAL-PROTEIN-SERINE ACETYLTRANSFERASE"/>
    <property type="match status" value="1"/>
</dbReference>
<organism evidence="2 3">
    <name type="scientific">Dyella japonica</name>
    <dbReference type="NCBI Taxonomy" id="231455"/>
    <lineage>
        <taxon>Bacteria</taxon>
        <taxon>Pseudomonadati</taxon>
        <taxon>Pseudomonadota</taxon>
        <taxon>Gammaproteobacteria</taxon>
        <taxon>Lysobacterales</taxon>
        <taxon>Rhodanobacteraceae</taxon>
        <taxon>Dyella</taxon>
    </lineage>
</organism>
<proteinExistence type="predicted"/>
<evidence type="ECO:0000259" key="1">
    <source>
        <dbReference type="PROSITE" id="PS51186"/>
    </source>
</evidence>
<dbReference type="InterPro" id="IPR000182">
    <property type="entry name" value="GNAT_dom"/>
</dbReference>
<dbReference type="EMBL" id="JBEPMU010000001">
    <property type="protein sequence ID" value="MET3650402.1"/>
    <property type="molecule type" value="Genomic_DNA"/>
</dbReference>
<dbReference type="PANTHER" id="PTHR43441:SF10">
    <property type="entry name" value="ACETYLTRANSFERASE"/>
    <property type="match status" value="1"/>
</dbReference>
<dbReference type="InterPro" id="IPR051908">
    <property type="entry name" value="Ribosomal_N-acetyltransferase"/>
</dbReference>
<dbReference type="InterPro" id="IPR016181">
    <property type="entry name" value="Acyl_CoA_acyltransferase"/>
</dbReference>
<dbReference type="Proteomes" id="UP001549184">
    <property type="component" value="Unassembled WGS sequence"/>
</dbReference>
<name>A0ABV2JP83_9GAMM</name>
<dbReference type="Pfam" id="PF13302">
    <property type="entry name" value="Acetyltransf_3"/>
    <property type="match status" value="2"/>
</dbReference>